<dbReference type="EMBL" id="VUMB01000051">
    <property type="protein sequence ID" value="MSS41793.1"/>
    <property type="molecule type" value="Genomic_DNA"/>
</dbReference>
<dbReference type="AlphaFoldDB" id="A0A844F7W2"/>
<name>A0A844F7W2_CLOSV</name>
<evidence type="ECO:0000313" key="1">
    <source>
        <dbReference type="EMBL" id="MSS41793.1"/>
    </source>
</evidence>
<proteinExistence type="predicted"/>
<accession>A0A844F7W2</accession>
<reference evidence="1 2" key="1">
    <citation type="submission" date="2019-08" db="EMBL/GenBank/DDBJ databases">
        <title>In-depth cultivation of the pig gut microbiome towards novel bacterial diversity and tailored functional studies.</title>
        <authorList>
            <person name="Wylensek D."/>
            <person name="Hitch T.C.A."/>
            <person name="Clavel T."/>
        </authorList>
    </citation>
    <scope>NUCLEOTIDE SEQUENCE [LARGE SCALE GENOMIC DNA]</scope>
    <source>
        <strain evidence="1 2">BL-389-WT-3D</strain>
    </source>
</reference>
<gene>
    <name evidence="1" type="ORF">FYJ37_16020</name>
</gene>
<organism evidence="1 2">
    <name type="scientific">Clostridium scindens (strain JCM 10418 / VPI 12708)</name>
    <dbReference type="NCBI Taxonomy" id="29347"/>
    <lineage>
        <taxon>Bacteria</taxon>
        <taxon>Bacillati</taxon>
        <taxon>Bacillota</taxon>
        <taxon>Clostridia</taxon>
        <taxon>Lachnospirales</taxon>
        <taxon>Lachnospiraceae</taxon>
    </lineage>
</organism>
<dbReference type="Proteomes" id="UP000462363">
    <property type="component" value="Unassembled WGS sequence"/>
</dbReference>
<sequence>MPRMSKKRKQELAFFLNERGRVTHNDTCRKCVGDCKQSFRTVIVCCPCYESKRSRRRKIRQKQKDGCEE</sequence>
<comment type="caution">
    <text evidence="1">The sequence shown here is derived from an EMBL/GenBank/DDBJ whole genome shotgun (WGS) entry which is preliminary data.</text>
</comment>
<evidence type="ECO:0000313" key="2">
    <source>
        <dbReference type="Proteomes" id="UP000462363"/>
    </source>
</evidence>
<dbReference type="RefSeq" id="WP_230105429.1">
    <property type="nucleotide sequence ID" value="NZ_CP045695.1"/>
</dbReference>
<protein>
    <submittedName>
        <fullName evidence="1">Uncharacterized protein</fullName>
    </submittedName>
</protein>